<comment type="caution">
    <text evidence="2">The sequence shown here is derived from an EMBL/GenBank/DDBJ whole genome shotgun (WGS) entry which is preliminary data.</text>
</comment>
<evidence type="ECO:0000313" key="3">
    <source>
        <dbReference type="Proteomes" id="UP000789405"/>
    </source>
</evidence>
<feature type="compositionally biased region" description="Low complexity" evidence="1">
    <location>
        <begin position="123"/>
        <end position="133"/>
    </location>
</feature>
<feature type="compositionally biased region" description="Basic and acidic residues" evidence="1">
    <location>
        <begin position="174"/>
        <end position="196"/>
    </location>
</feature>
<proteinExistence type="predicted"/>
<reference evidence="2" key="1">
    <citation type="submission" date="2021-06" db="EMBL/GenBank/DDBJ databases">
        <authorList>
            <person name="Kallberg Y."/>
            <person name="Tangrot J."/>
            <person name="Rosling A."/>
        </authorList>
    </citation>
    <scope>NUCLEOTIDE SEQUENCE</scope>
    <source>
        <strain evidence="2">MA453B</strain>
    </source>
</reference>
<evidence type="ECO:0000313" key="2">
    <source>
        <dbReference type="EMBL" id="CAG8746638.1"/>
    </source>
</evidence>
<organism evidence="2 3">
    <name type="scientific">Dentiscutata erythropus</name>
    <dbReference type="NCBI Taxonomy" id="1348616"/>
    <lineage>
        <taxon>Eukaryota</taxon>
        <taxon>Fungi</taxon>
        <taxon>Fungi incertae sedis</taxon>
        <taxon>Mucoromycota</taxon>
        <taxon>Glomeromycotina</taxon>
        <taxon>Glomeromycetes</taxon>
        <taxon>Diversisporales</taxon>
        <taxon>Gigasporaceae</taxon>
        <taxon>Dentiscutata</taxon>
    </lineage>
</organism>
<feature type="region of interest" description="Disordered" evidence="1">
    <location>
        <begin position="1"/>
        <end position="31"/>
    </location>
</feature>
<feature type="region of interest" description="Disordered" evidence="1">
    <location>
        <begin position="89"/>
        <end position="210"/>
    </location>
</feature>
<sequence length="210" mass="23482">MHSGKPTSSKNKKNNTQLDSNSSSDDSLELSKKCKRVHKNLGSYKNLDSRPIKGIKLSLSNNDFYISNANNEEEILNKNNSSSDKIFSSTNSVTNLGSNQSGSSKKHKRVHKNLANNEEEILNENNSSSNEISCTNGGKKVTNLGSNQSGSSKKKHRESSKYPINLDNLKSSKHKDLEEPSKNSKNKEFSRNEKKAKNQTQLKNRRNQKV</sequence>
<dbReference type="Proteomes" id="UP000789405">
    <property type="component" value="Unassembled WGS sequence"/>
</dbReference>
<dbReference type="EMBL" id="CAJVPY010014451">
    <property type="protein sequence ID" value="CAG8746638.1"/>
    <property type="molecule type" value="Genomic_DNA"/>
</dbReference>
<feature type="compositionally biased region" description="Polar residues" evidence="1">
    <location>
        <begin position="89"/>
        <end position="103"/>
    </location>
</feature>
<name>A0A9N9IQP5_9GLOM</name>
<dbReference type="AlphaFoldDB" id="A0A9N9IQP5"/>
<keyword evidence="3" id="KW-1185">Reference proteome</keyword>
<gene>
    <name evidence="2" type="ORF">DERYTH_LOCUS16492</name>
</gene>
<feature type="compositionally biased region" description="Low complexity" evidence="1">
    <location>
        <begin position="14"/>
        <end position="25"/>
    </location>
</feature>
<protein>
    <submittedName>
        <fullName evidence="2">12338_t:CDS:1</fullName>
    </submittedName>
</protein>
<accession>A0A9N9IQP5</accession>
<evidence type="ECO:0000256" key="1">
    <source>
        <dbReference type="SAM" id="MobiDB-lite"/>
    </source>
</evidence>